<sequence length="48" mass="5587">MTPGAIVTDEWWYADGGELTRMDGQWLHLPADEAGELLLWIEWVEDNR</sequence>
<evidence type="ECO:0000313" key="2">
    <source>
        <dbReference type="Proteomes" id="UP000003676"/>
    </source>
</evidence>
<name>B6WRP7_9BACT</name>
<proteinExistence type="predicted"/>
<reference evidence="1 2" key="1">
    <citation type="submission" date="2008-10" db="EMBL/GenBank/DDBJ databases">
        <title>Draft genome sequence of Desulvovibrio piger (ATCC 29098).</title>
        <authorList>
            <person name="Sudarsanam P."/>
            <person name="Ley R."/>
            <person name="Guruge J."/>
            <person name="Turnbaugh P.J."/>
            <person name="Mahowald M."/>
            <person name="Liep D."/>
            <person name="Gordon J."/>
        </authorList>
    </citation>
    <scope>NUCLEOTIDE SEQUENCE [LARGE SCALE GENOMIC DNA]</scope>
    <source>
        <strain evidence="1 2">ATCC 29098</strain>
    </source>
</reference>
<dbReference type="AlphaFoldDB" id="B6WRP7"/>
<dbReference type="EMBL" id="ABXU01000024">
    <property type="protein sequence ID" value="EEB34353.1"/>
    <property type="molecule type" value="Genomic_DNA"/>
</dbReference>
<gene>
    <name evidence="1" type="ORF">DESPIG_00738</name>
</gene>
<protein>
    <submittedName>
        <fullName evidence="1">Uncharacterized protein</fullName>
    </submittedName>
</protein>
<accession>B6WRP7</accession>
<dbReference type="Proteomes" id="UP000003676">
    <property type="component" value="Unassembled WGS sequence"/>
</dbReference>
<comment type="caution">
    <text evidence="1">The sequence shown here is derived from an EMBL/GenBank/DDBJ whole genome shotgun (WGS) entry which is preliminary data.</text>
</comment>
<evidence type="ECO:0000313" key="1">
    <source>
        <dbReference type="EMBL" id="EEB34353.1"/>
    </source>
</evidence>
<organism evidence="1 2">
    <name type="scientific">Desulfovibrio piger ATCC 29098</name>
    <dbReference type="NCBI Taxonomy" id="411464"/>
    <lineage>
        <taxon>Bacteria</taxon>
        <taxon>Pseudomonadati</taxon>
        <taxon>Thermodesulfobacteriota</taxon>
        <taxon>Desulfovibrionia</taxon>
        <taxon>Desulfovibrionales</taxon>
        <taxon>Desulfovibrionaceae</taxon>
        <taxon>Desulfovibrio</taxon>
    </lineage>
</organism>
<reference evidence="1 2" key="2">
    <citation type="submission" date="2008-10" db="EMBL/GenBank/DDBJ databases">
        <authorList>
            <person name="Fulton L."/>
            <person name="Clifton S."/>
            <person name="Fulton B."/>
            <person name="Xu J."/>
            <person name="Minx P."/>
            <person name="Pepin K.H."/>
            <person name="Johnson M."/>
            <person name="Bhonagiri V."/>
            <person name="Nash W.E."/>
            <person name="Mardis E.R."/>
            <person name="Wilson R.K."/>
        </authorList>
    </citation>
    <scope>NUCLEOTIDE SEQUENCE [LARGE SCALE GENOMIC DNA]</scope>
    <source>
        <strain evidence="1 2">ATCC 29098</strain>
    </source>
</reference>
<dbReference type="eggNOG" id="ENOG5030SMN">
    <property type="taxonomic scope" value="Bacteria"/>
</dbReference>
<dbReference type="HOGENOM" id="CLU_3152077_0_0_7"/>